<name>A0ABX6VD35_9GAMM</name>
<dbReference type="Proteomes" id="UP000316416">
    <property type="component" value="Chromosome"/>
</dbReference>
<evidence type="ECO:0000313" key="3">
    <source>
        <dbReference type="Proteomes" id="UP000316416"/>
    </source>
</evidence>
<keyword evidence="3" id="KW-1185">Reference proteome</keyword>
<accession>A0ABX6VD35</accession>
<proteinExistence type="predicted"/>
<dbReference type="Pfam" id="PF13265">
    <property type="entry name" value="DUF4056"/>
    <property type="match status" value="1"/>
</dbReference>
<keyword evidence="1" id="KW-0732">Signal</keyword>
<sequence length="420" mass="46728">MKVILKSLSIVICICALAACSSRDWQIRANPTELAVAAALDEQPDPAIVSEVELHEFTNAGMPKAVRPCCAFGTAQKVTVASIPVPFYRLANTVSLEDIGPHAYEAGTFSHQKGTPTGRRGGENNGIIYTQLGGFIDLAHVRDTADNAVALFYQIYSQLGQEARIELPVEIGPRYIQLSAFETNHLSIKQRQEVAANIAARLAYFVAEAHEVAQWHGYRTWLPWSEEVSAYSPEDLYSNMLGAKIATALLSNNLTMNRELYNQHMTSWLHATLAWLRPVSKAQTNALFDAIDGHWWDSSEALPSKYMLLLRHYELGDEQAPYLIGKELIEQSSHGELLSALPNMSDSPKSLSLPSIIHDIEIDKVAQQWLFVGDKHKASFKHVPEALWINGFTSESFKEIAKYDAQIDRAELDAHQRGSK</sequence>
<feature type="chain" id="PRO_5046208587" evidence="1">
    <location>
        <begin position="19"/>
        <end position="420"/>
    </location>
</feature>
<dbReference type="RefSeq" id="WP_142873658.1">
    <property type="nucleotide sequence ID" value="NZ_CP045503.2"/>
</dbReference>
<reference evidence="2" key="1">
    <citation type="submission" date="2021-07" db="EMBL/GenBank/DDBJ databases">
        <title>Shewanella sp. YLB-07 whole genome sequence.</title>
        <authorList>
            <person name="Yu L."/>
        </authorList>
    </citation>
    <scope>NUCLEOTIDE SEQUENCE</scope>
    <source>
        <strain evidence="2">YLB-08</strain>
    </source>
</reference>
<feature type="signal peptide" evidence="1">
    <location>
        <begin position="1"/>
        <end position="18"/>
    </location>
</feature>
<protein>
    <submittedName>
        <fullName evidence="2">DUF4056 domain-containing protein</fullName>
    </submittedName>
</protein>
<evidence type="ECO:0000256" key="1">
    <source>
        <dbReference type="SAM" id="SignalP"/>
    </source>
</evidence>
<dbReference type="EMBL" id="CP045503">
    <property type="protein sequence ID" value="QPG59908.1"/>
    <property type="molecule type" value="Genomic_DNA"/>
</dbReference>
<evidence type="ECO:0000313" key="2">
    <source>
        <dbReference type="EMBL" id="QPG59908.1"/>
    </source>
</evidence>
<organism evidence="2 3">
    <name type="scientific">Shewanella eurypsychrophilus</name>
    <dbReference type="NCBI Taxonomy" id="2593656"/>
    <lineage>
        <taxon>Bacteria</taxon>
        <taxon>Pseudomonadati</taxon>
        <taxon>Pseudomonadota</taxon>
        <taxon>Gammaproteobacteria</taxon>
        <taxon>Alteromonadales</taxon>
        <taxon>Shewanellaceae</taxon>
        <taxon>Shewanella</taxon>
    </lineage>
</organism>
<gene>
    <name evidence="2" type="ORF">FM038_022985</name>
</gene>
<dbReference type="InterPro" id="IPR025130">
    <property type="entry name" value="DUF4056"/>
</dbReference>
<dbReference type="PROSITE" id="PS51257">
    <property type="entry name" value="PROKAR_LIPOPROTEIN"/>
    <property type="match status" value="1"/>
</dbReference>